<feature type="transmembrane region" description="Helical" evidence="8">
    <location>
        <begin position="347"/>
        <end position="368"/>
    </location>
</feature>
<keyword evidence="10" id="KW-1185">Reference proteome</keyword>
<comment type="subcellular location">
    <subcellularLocation>
        <location evidence="1">Cell membrane</location>
        <topology evidence="1">Multi-pass membrane protein</topology>
    </subcellularLocation>
</comment>
<dbReference type="InterPro" id="IPR018584">
    <property type="entry name" value="GT87"/>
</dbReference>
<gene>
    <name evidence="9" type="ORF">DDE20_08145</name>
</gene>
<feature type="transmembrane region" description="Helical" evidence="8">
    <location>
        <begin position="274"/>
        <end position="294"/>
    </location>
</feature>
<accession>A0A2T8HU60</accession>
<evidence type="ECO:0000256" key="1">
    <source>
        <dbReference type="ARBA" id="ARBA00004651"/>
    </source>
</evidence>
<dbReference type="OrthoDB" id="7679563at2"/>
<comment type="caution">
    <text evidence="9">The sequence shown here is derived from an EMBL/GenBank/DDBJ whole genome shotgun (WGS) entry which is preliminary data.</text>
</comment>
<dbReference type="EMBL" id="QDKM01000003">
    <property type="protein sequence ID" value="PVH28997.1"/>
    <property type="molecule type" value="Genomic_DNA"/>
</dbReference>
<keyword evidence="2" id="KW-1003">Cell membrane</keyword>
<proteinExistence type="inferred from homology"/>
<name>A0A2T8HU60_9RHOB</name>
<feature type="transmembrane region" description="Helical" evidence="8">
    <location>
        <begin position="109"/>
        <end position="128"/>
    </location>
</feature>
<evidence type="ECO:0000256" key="4">
    <source>
        <dbReference type="ARBA" id="ARBA00022692"/>
    </source>
</evidence>
<keyword evidence="5 8" id="KW-1133">Transmembrane helix</keyword>
<comment type="similarity">
    <text evidence="7">Belongs to the glycosyltransferase 87 family.</text>
</comment>
<evidence type="ECO:0000313" key="10">
    <source>
        <dbReference type="Proteomes" id="UP000245911"/>
    </source>
</evidence>
<feature type="transmembrane region" description="Helical" evidence="8">
    <location>
        <begin position="383"/>
        <end position="401"/>
    </location>
</feature>
<evidence type="ECO:0000256" key="6">
    <source>
        <dbReference type="ARBA" id="ARBA00023136"/>
    </source>
</evidence>
<protein>
    <recommendedName>
        <fullName evidence="11">DUF2029 domain-containing protein</fullName>
    </recommendedName>
</protein>
<dbReference type="Pfam" id="PF09594">
    <property type="entry name" value="GT87"/>
    <property type="match status" value="1"/>
</dbReference>
<evidence type="ECO:0000256" key="3">
    <source>
        <dbReference type="ARBA" id="ARBA00022679"/>
    </source>
</evidence>
<evidence type="ECO:0008006" key="11">
    <source>
        <dbReference type="Google" id="ProtNLM"/>
    </source>
</evidence>
<feature type="transmembrane region" description="Helical" evidence="8">
    <location>
        <begin position="210"/>
        <end position="230"/>
    </location>
</feature>
<evidence type="ECO:0000256" key="2">
    <source>
        <dbReference type="ARBA" id="ARBA00022475"/>
    </source>
</evidence>
<dbReference type="AlphaFoldDB" id="A0A2T8HU60"/>
<evidence type="ECO:0000313" key="9">
    <source>
        <dbReference type="EMBL" id="PVH28997.1"/>
    </source>
</evidence>
<feature type="transmembrane region" description="Helical" evidence="8">
    <location>
        <begin position="135"/>
        <end position="150"/>
    </location>
</feature>
<feature type="transmembrane region" description="Helical" evidence="8">
    <location>
        <begin position="185"/>
        <end position="204"/>
    </location>
</feature>
<reference evidence="9 10" key="1">
    <citation type="submission" date="2018-04" db="EMBL/GenBank/DDBJ databases">
        <title>Pararhodobacter oceanense sp. nov., isolated from marine intertidal sediment.</title>
        <authorList>
            <person name="Wang X.-L."/>
            <person name="Du Z.-J."/>
        </authorList>
    </citation>
    <scope>NUCLEOTIDE SEQUENCE [LARGE SCALE GENOMIC DNA]</scope>
    <source>
        <strain evidence="9 10">AM505</strain>
    </source>
</reference>
<dbReference type="GO" id="GO:0016758">
    <property type="term" value="F:hexosyltransferase activity"/>
    <property type="evidence" value="ECO:0007669"/>
    <property type="project" value="InterPro"/>
</dbReference>
<keyword evidence="3" id="KW-0808">Transferase</keyword>
<dbReference type="Proteomes" id="UP000245911">
    <property type="component" value="Unassembled WGS sequence"/>
</dbReference>
<keyword evidence="4 8" id="KW-0812">Transmembrane</keyword>
<feature type="transmembrane region" description="Helical" evidence="8">
    <location>
        <begin position="12"/>
        <end position="35"/>
    </location>
</feature>
<keyword evidence="6 8" id="KW-0472">Membrane</keyword>
<organism evidence="9 10">
    <name type="scientific">Pararhodobacter oceanensis</name>
    <dbReference type="NCBI Taxonomy" id="2172121"/>
    <lineage>
        <taxon>Bacteria</taxon>
        <taxon>Pseudomonadati</taxon>
        <taxon>Pseudomonadota</taxon>
        <taxon>Alphaproteobacteria</taxon>
        <taxon>Rhodobacterales</taxon>
        <taxon>Paracoccaceae</taxon>
        <taxon>Pararhodobacter</taxon>
    </lineage>
</organism>
<dbReference type="RefSeq" id="WP_116557992.1">
    <property type="nucleotide sequence ID" value="NZ_QDKM01000003.1"/>
</dbReference>
<dbReference type="GO" id="GO:0005886">
    <property type="term" value="C:plasma membrane"/>
    <property type="evidence" value="ECO:0007669"/>
    <property type="project" value="UniProtKB-SubCell"/>
</dbReference>
<evidence type="ECO:0000256" key="5">
    <source>
        <dbReference type="ARBA" id="ARBA00022989"/>
    </source>
</evidence>
<evidence type="ECO:0000256" key="8">
    <source>
        <dbReference type="SAM" id="Phobius"/>
    </source>
</evidence>
<sequence length="407" mass="43376">MPAQTPPPAPKASLAARLLTGLIIAVFFAVIVQLANLVPVLGAHNLLVDFDAFYIVGQLAWEGRAAEAYDSAAMARIQRTLVAREGFMPWTYPPQFDLLAMLLPGLPRGLSYGLFTGLTLAAYLWVLARLAGREFVWILIALAPPIYVTVTIGQNAFLTGALMGLFVLATCATQNHRRALAGWPLGLLVLKPHLGIGLGIHALAAARWRVLALAIGIALASSALATWVLGPEIWAAFLAGVRQAGEALRTGFYPLFRMTSLYAALHTAGLAPNLALAAQATIGIAACAAIALAVRRGLPLHQTLAMACLTSALVSPYLYDYDMVVTGIGLALIAPDLRARSTWFDRAVLLALIWVAGGWGMIHAIAGIDLPEATRAANARATFSYGAIAYLLVLALLFRILRRPKMT</sequence>
<evidence type="ECO:0000256" key="7">
    <source>
        <dbReference type="ARBA" id="ARBA00024033"/>
    </source>
</evidence>